<name>A0A8S3QAI6_MYTED</name>
<dbReference type="EMBL" id="CAJPWZ010000366">
    <property type="protein sequence ID" value="CAG2191561.1"/>
    <property type="molecule type" value="Genomic_DNA"/>
</dbReference>
<protein>
    <submittedName>
        <fullName evidence="1">Uncharacterized protein</fullName>
    </submittedName>
</protein>
<evidence type="ECO:0000313" key="1">
    <source>
        <dbReference type="EMBL" id="CAG2191561.1"/>
    </source>
</evidence>
<reference evidence="1" key="1">
    <citation type="submission" date="2021-03" db="EMBL/GenBank/DDBJ databases">
        <authorList>
            <person name="Bekaert M."/>
        </authorList>
    </citation>
    <scope>NUCLEOTIDE SEQUENCE</scope>
</reference>
<gene>
    <name evidence="1" type="ORF">MEDL_6790</name>
</gene>
<proteinExistence type="predicted"/>
<sequence length="176" mass="20419">MAQAQSNGVNFNIKKRDYWPPEGMRCEVEGCETLYIHHFPFPSSTRRQKHLPIVPIYQCQSRFGRRCELSVFTHHLTVENTNAILFKVQSEQLPNMNYRDTGDVLPRQAKPRVNVEAREAARRQRERYAAEHKVEFPNLVGAITVPRDKVAYIFDVPGLGPRLQLKAKPGWCPEYK</sequence>
<dbReference type="Proteomes" id="UP000683360">
    <property type="component" value="Unassembled WGS sequence"/>
</dbReference>
<comment type="caution">
    <text evidence="1">The sequence shown here is derived from an EMBL/GenBank/DDBJ whole genome shotgun (WGS) entry which is preliminary data.</text>
</comment>
<dbReference type="AlphaFoldDB" id="A0A8S3QAI6"/>
<accession>A0A8S3QAI6</accession>
<keyword evidence="2" id="KW-1185">Reference proteome</keyword>
<organism evidence="1 2">
    <name type="scientific">Mytilus edulis</name>
    <name type="common">Blue mussel</name>
    <dbReference type="NCBI Taxonomy" id="6550"/>
    <lineage>
        <taxon>Eukaryota</taxon>
        <taxon>Metazoa</taxon>
        <taxon>Spiralia</taxon>
        <taxon>Lophotrochozoa</taxon>
        <taxon>Mollusca</taxon>
        <taxon>Bivalvia</taxon>
        <taxon>Autobranchia</taxon>
        <taxon>Pteriomorphia</taxon>
        <taxon>Mytilida</taxon>
        <taxon>Mytiloidea</taxon>
        <taxon>Mytilidae</taxon>
        <taxon>Mytilinae</taxon>
        <taxon>Mytilus</taxon>
    </lineage>
</organism>
<evidence type="ECO:0000313" key="2">
    <source>
        <dbReference type="Proteomes" id="UP000683360"/>
    </source>
</evidence>